<sequence>MAESGRRGRDVRRVFKPTESLLTRHSQERNPYTEGLLNLEFIHLALIPFALAIREVYSPGSNNRHFSGLRHLIGGPNELLMTALIFTIEFLVSFAVYFLFLGWAFCYKYAGRVAHVLFLLPLVPSVIVYRYWLMSYLLEINFPPGTRFTCCLQQLILIFKWISFVSENGRKVSIPMA</sequence>
<gene>
    <name evidence="2" type="ORF">GBAR_LOCUS45</name>
</gene>
<reference evidence="2" key="1">
    <citation type="submission" date="2023-03" db="EMBL/GenBank/DDBJ databases">
        <authorList>
            <person name="Steffen K."/>
            <person name="Cardenas P."/>
        </authorList>
    </citation>
    <scope>NUCLEOTIDE SEQUENCE</scope>
</reference>
<evidence type="ECO:0000313" key="3">
    <source>
        <dbReference type="Proteomes" id="UP001174909"/>
    </source>
</evidence>
<comment type="caution">
    <text evidence="2">The sequence shown here is derived from an EMBL/GenBank/DDBJ whole genome shotgun (WGS) entry which is preliminary data.</text>
</comment>
<keyword evidence="3" id="KW-1185">Reference proteome</keyword>
<keyword evidence="1" id="KW-1133">Transmembrane helix</keyword>
<keyword evidence="1" id="KW-0812">Transmembrane</keyword>
<feature type="transmembrane region" description="Helical" evidence="1">
    <location>
        <begin position="79"/>
        <end position="101"/>
    </location>
</feature>
<dbReference type="AlphaFoldDB" id="A0AA35QR76"/>
<name>A0AA35QR76_GEOBA</name>
<protein>
    <submittedName>
        <fullName evidence="2">Uncharacterized protein</fullName>
    </submittedName>
</protein>
<evidence type="ECO:0000313" key="2">
    <source>
        <dbReference type="EMBL" id="CAI7988741.1"/>
    </source>
</evidence>
<dbReference type="EMBL" id="CASHTH010000007">
    <property type="protein sequence ID" value="CAI7988741.1"/>
    <property type="molecule type" value="Genomic_DNA"/>
</dbReference>
<proteinExistence type="predicted"/>
<feature type="transmembrane region" description="Helical" evidence="1">
    <location>
        <begin position="113"/>
        <end position="133"/>
    </location>
</feature>
<accession>A0AA35QR76</accession>
<dbReference type="Proteomes" id="UP001174909">
    <property type="component" value="Unassembled WGS sequence"/>
</dbReference>
<keyword evidence="1" id="KW-0472">Membrane</keyword>
<feature type="transmembrane region" description="Helical" evidence="1">
    <location>
        <begin position="35"/>
        <end position="53"/>
    </location>
</feature>
<evidence type="ECO:0000256" key="1">
    <source>
        <dbReference type="SAM" id="Phobius"/>
    </source>
</evidence>
<organism evidence="2 3">
    <name type="scientific">Geodia barretti</name>
    <name type="common">Barrett's horny sponge</name>
    <dbReference type="NCBI Taxonomy" id="519541"/>
    <lineage>
        <taxon>Eukaryota</taxon>
        <taxon>Metazoa</taxon>
        <taxon>Porifera</taxon>
        <taxon>Demospongiae</taxon>
        <taxon>Heteroscleromorpha</taxon>
        <taxon>Tetractinellida</taxon>
        <taxon>Astrophorina</taxon>
        <taxon>Geodiidae</taxon>
        <taxon>Geodia</taxon>
    </lineage>
</organism>